<gene>
    <name evidence="1" type="ORF">A1D17_02770</name>
</gene>
<reference evidence="1 2" key="2">
    <citation type="journal article" date="2018" name="Nature">
        <title>Mutant phenotypes for thousands of bacterial genes of unknown function.</title>
        <authorList>
            <person name="Price M.N."/>
            <person name="Wetmore K.M."/>
            <person name="Waters R.J."/>
            <person name="Callaghan M."/>
            <person name="Ray J."/>
            <person name="Liu H."/>
            <person name="Kuehl J.V."/>
            <person name="Melnyk R.A."/>
            <person name="Lamson J.S."/>
            <person name="Suh Y."/>
            <person name="Carlson H.K."/>
            <person name="Esquivel Z."/>
            <person name="Sadeeshkumar H."/>
            <person name="Chakraborty R."/>
            <person name="Zane G.M."/>
            <person name="Rubin B.E."/>
            <person name="Wall J.D."/>
            <person name="Visel A."/>
            <person name="Bristow J."/>
            <person name="Blow M.J."/>
            <person name="Arkin A.P."/>
            <person name="Deutschbauer A.M."/>
        </authorList>
    </citation>
    <scope>NUCLEOTIDE SEQUENCE [LARGE SCALE GENOMIC DNA]</scope>
    <source>
        <strain evidence="1 2">FW300-N1B4</strain>
    </source>
</reference>
<dbReference type="EMBL" id="LUKJ01000002">
    <property type="protein sequence ID" value="KZN20482.1"/>
    <property type="molecule type" value="Genomic_DNA"/>
</dbReference>
<accession>A0A161ZF23</accession>
<dbReference type="RefSeq" id="WP_063340527.1">
    <property type="nucleotide sequence ID" value="NZ_LUKJ01000002.1"/>
</dbReference>
<dbReference type="OrthoDB" id="6916455at2"/>
<organism evidence="1 2">
    <name type="scientific">Pseudomonas fluorescens</name>
    <dbReference type="NCBI Taxonomy" id="294"/>
    <lineage>
        <taxon>Bacteria</taxon>
        <taxon>Pseudomonadati</taxon>
        <taxon>Pseudomonadota</taxon>
        <taxon>Gammaproteobacteria</taxon>
        <taxon>Pseudomonadales</taxon>
        <taxon>Pseudomonadaceae</taxon>
        <taxon>Pseudomonas</taxon>
    </lineage>
</organism>
<proteinExistence type="predicted"/>
<dbReference type="AlphaFoldDB" id="A0A161ZF23"/>
<reference evidence="2" key="1">
    <citation type="submission" date="2016-03" db="EMBL/GenBank/DDBJ databases">
        <authorList>
            <person name="Ray J."/>
            <person name="Price M."/>
            <person name="Deutschbauer A."/>
        </authorList>
    </citation>
    <scope>NUCLEOTIDE SEQUENCE [LARGE SCALE GENOMIC DNA]</scope>
    <source>
        <strain evidence="2">FW300-N1B4</strain>
    </source>
</reference>
<comment type="caution">
    <text evidence="1">The sequence shown here is derived from an EMBL/GenBank/DDBJ whole genome shotgun (WGS) entry which is preliminary data.</text>
</comment>
<name>A0A161ZF23_PSEFL</name>
<evidence type="ECO:0000313" key="2">
    <source>
        <dbReference type="Proteomes" id="UP000076489"/>
    </source>
</evidence>
<dbReference type="Proteomes" id="UP000076489">
    <property type="component" value="Unassembled WGS sequence"/>
</dbReference>
<evidence type="ECO:0000313" key="1">
    <source>
        <dbReference type="EMBL" id="KZN20482.1"/>
    </source>
</evidence>
<protein>
    <submittedName>
        <fullName evidence="1">Uncharacterized protein</fullName>
    </submittedName>
</protein>
<sequence>MGIRLELQCINQNDPSIDDCFSMNEKGLTACADDTQADVARQYKLLQEMAPAQGWRWTKLEQGSKGWLCPCCVKVYETETGHALH</sequence>